<organism evidence="2 3">
    <name type="scientific">Gordonia araii NBRC 100433</name>
    <dbReference type="NCBI Taxonomy" id="1073574"/>
    <lineage>
        <taxon>Bacteria</taxon>
        <taxon>Bacillati</taxon>
        <taxon>Actinomycetota</taxon>
        <taxon>Actinomycetes</taxon>
        <taxon>Mycobacteriales</taxon>
        <taxon>Gordoniaceae</taxon>
        <taxon>Gordonia</taxon>
    </lineage>
</organism>
<dbReference type="EMBL" id="BAEE01000006">
    <property type="protein sequence ID" value="GAB08278.1"/>
    <property type="molecule type" value="Genomic_DNA"/>
</dbReference>
<dbReference type="Gene3D" id="3.40.630.30">
    <property type="match status" value="1"/>
</dbReference>
<feature type="domain" description="N-acetyltransferase" evidence="1">
    <location>
        <begin position="16"/>
        <end position="179"/>
    </location>
</feature>
<dbReference type="PANTHER" id="PTHR43610:SF1">
    <property type="entry name" value="N-ACETYLTRANSFERASE DOMAIN-CONTAINING PROTEIN"/>
    <property type="match status" value="1"/>
</dbReference>
<dbReference type="InterPro" id="IPR000182">
    <property type="entry name" value="GNAT_dom"/>
</dbReference>
<comment type="caution">
    <text evidence="2">The sequence shown here is derived from an EMBL/GenBank/DDBJ whole genome shotgun (WGS) entry which is preliminary data.</text>
</comment>
<dbReference type="Pfam" id="PF13302">
    <property type="entry name" value="Acetyltransf_3"/>
    <property type="match status" value="1"/>
</dbReference>
<dbReference type="STRING" id="1073574.GOARA_006_00370"/>
<evidence type="ECO:0000313" key="2">
    <source>
        <dbReference type="EMBL" id="GAB08278.1"/>
    </source>
</evidence>
<dbReference type="GO" id="GO:0016747">
    <property type="term" value="F:acyltransferase activity, transferring groups other than amino-acyl groups"/>
    <property type="evidence" value="ECO:0007669"/>
    <property type="project" value="InterPro"/>
</dbReference>
<dbReference type="InterPro" id="IPR016181">
    <property type="entry name" value="Acyl_CoA_acyltransferase"/>
</dbReference>
<evidence type="ECO:0000313" key="3">
    <source>
        <dbReference type="Proteomes" id="UP000035088"/>
    </source>
</evidence>
<dbReference type="PANTHER" id="PTHR43610">
    <property type="entry name" value="BLL6696 PROTEIN"/>
    <property type="match status" value="1"/>
</dbReference>
<name>G7GXF3_9ACTN</name>
<proteinExistence type="predicted"/>
<evidence type="ECO:0000259" key="1">
    <source>
        <dbReference type="PROSITE" id="PS51186"/>
    </source>
</evidence>
<dbReference type="RefSeq" id="WP_007320358.1">
    <property type="nucleotide sequence ID" value="NZ_BAEE01000006.1"/>
</dbReference>
<gene>
    <name evidence="2" type="ORF">GOARA_006_00370</name>
</gene>
<accession>G7GXF3</accession>
<sequence length="198" mass="21964">MTDQWLGAPTLEYEDVRLRPLDVDDADSLGELVGDPEAFRWSPGVPLDVEGAREFIDAALTARETGIRTAFAVVDGETVVGSTSYYEIDPGSLSAAIGYTFYTESAQGTAINPTAKFLLLRHAFEECGAVRIVWHTHENNAQSRAAIAKLGAQFEGLLRKHRRFGDGWRTTAQYAMTDEDWPAAKARLLARLDQFRRL</sequence>
<dbReference type="Proteomes" id="UP000035088">
    <property type="component" value="Unassembled WGS sequence"/>
</dbReference>
<dbReference type="PROSITE" id="PS51186">
    <property type="entry name" value="GNAT"/>
    <property type="match status" value="1"/>
</dbReference>
<reference evidence="2 3" key="1">
    <citation type="submission" date="2011-11" db="EMBL/GenBank/DDBJ databases">
        <title>Whole genome shotgun sequence of Gordonia araii NBRC 100433.</title>
        <authorList>
            <person name="Yoshida Y."/>
            <person name="Hosoyama A."/>
            <person name="Tsuchikane K."/>
            <person name="Katsumata H."/>
            <person name="Yamazaki S."/>
            <person name="Fujita N."/>
        </authorList>
    </citation>
    <scope>NUCLEOTIDE SEQUENCE [LARGE SCALE GENOMIC DNA]</scope>
    <source>
        <strain evidence="2 3">NBRC 100433</strain>
    </source>
</reference>
<keyword evidence="3" id="KW-1185">Reference proteome</keyword>
<dbReference type="AlphaFoldDB" id="G7GXF3"/>
<protein>
    <recommendedName>
        <fullName evidence="1">N-acetyltransferase domain-containing protein</fullName>
    </recommendedName>
</protein>
<dbReference type="SUPFAM" id="SSF55729">
    <property type="entry name" value="Acyl-CoA N-acyltransferases (Nat)"/>
    <property type="match status" value="1"/>
</dbReference>